<dbReference type="AlphaFoldDB" id="A0A7W6JAN3"/>
<accession>A0A7W6JAN3</accession>
<sequence>MNAITSNPFVAACPLWRAGAWLRPFSNSTDEMTRPGLASRRGRIAADAPLTKDSNFRTDRTGIRLDDVPVKN</sequence>
<proteinExistence type="predicted"/>
<organism evidence="2 3">
    <name type="scientific">Gellertiella hungarica</name>
    <dbReference type="NCBI Taxonomy" id="1572859"/>
    <lineage>
        <taxon>Bacteria</taxon>
        <taxon>Pseudomonadati</taxon>
        <taxon>Pseudomonadota</taxon>
        <taxon>Alphaproteobacteria</taxon>
        <taxon>Hyphomicrobiales</taxon>
        <taxon>Rhizobiaceae</taxon>
        <taxon>Gellertiella</taxon>
    </lineage>
</organism>
<reference evidence="2 3" key="1">
    <citation type="submission" date="2020-08" db="EMBL/GenBank/DDBJ databases">
        <title>Genomic Encyclopedia of Type Strains, Phase IV (KMG-IV): sequencing the most valuable type-strain genomes for metagenomic binning, comparative biology and taxonomic classification.</title>
        <authorList>
            <person name="Goeker M."/>
        </authorList>
    </citation>
    <scope>NUCLEOTIDE SEQUENCE [LARGE SCALE GENOMIC DNA]</scope>
    <source>
        <strain evidence="2 3">DSM 29853</strain>
    </source>
</reference>
<evidence type="ECO:0000313" key="2">
    <source>
        <dbReference type="EMBL" id="MBB4066936.1"/>
    </source>
</evidence>
<keyword evidence="3" id="KW-1185">Reference proteome</keyword>
<evidence type="ECO:0000313" key="3">
    <source>
        <dbReference type="Proteomes" id="UP000528286"/>
    </source>
</evidence>
<dbReference type="Proteomes" id="UP000528286">
    <property type="component" value="Unassembled WGS sequence"/>
</dbReference>
<dbReference type="EMBL" id="JACIEZ010000013">
    <property type="protein sequence ID" value="MBB4066936.1"/>
    <property type="molecule type" value="Genomic_DNA"/>
</dbReference>
<gene>
    <name evidence="2" type="ORF">GGR23_004163</name>
</gene>
<protein>
    <submittedName>
        <fullName evidence="2">Nuclear transport factor 2 (NTF2) superfamily protein</fullName>
    </submittedName>
</protein>
<comment type="caution">
    <text evidence="2">The sequence shown here is derived from an EMBL/GenBank/DDBJ whole genome shotgun (WGS) entry which is preliminary data.</text>
</comment>
<name>A0A7W6JAN3_9HYPH</name>
<feature type="compositionally biased region" description="Basic and acidic residues" evidence="1">
    <location>
        <begin position="54"/>
        <end position="72"/>
    </location>
</feature>
<evidence type="ECO:0000256" key="1">
    <source>
        <dbReference type="SAM" id="MobiDB-lite"/>
    </source>
</evidence>
<feature type="region of interest" description="Disordered" evidence="1">
    <location>
        <begin position="48"/>
        <end position="72"/>
    </location>
</feature>